<name>A0A5N5NMP2_9ROSI</name>
<sequence>MADSKVDTISRLAQWRIENSGPYSYKKSDPFKVGIWNWYLSIEKNRCLCIRLFPEPSRASKEQSPIAKFVIRVSNAGAYNRRPYISPGMLPSLSLSILIFSLSYVIFSVLSESEDNCPVINEFADPSLSNIDSCDTELFHTAVHERLLRTSEDFICPVDSSAFHGRLIIDVEFLDLKICPLNGGEASSIWPGDGTMRSLSTQGILRCLSRMLDEAIHADVTIHTADGTLSAHKAILSASSPVFQSMFHHDLKEKESSTIYIEDMTLESCMTLLSYLYGTITQEDFWKHRGSLLGAANKYDIAALKDACEESLLEDINTMNVLERMQEAWLYQLNKLKKGCLTYLFDFGKIYDVRDEIGDFFRHADKELMVEMFQEVLTVWKPV</sequence>
<dbReference type="PANTHER" id="PTHR46672:SF1">
    <property type="entry name" value="OS08G0103600 PROTEIN"/>
    <property type="match status" value="1"/>
</dbReference>
<dbReference type="InterPro" id="IPR044714">
    <property type="entry name" value="AtSIBP1-like"/>
</dbReference>
<dbReference type="SUPFAM" id="SSF54695">
    <property type="entry name" value="POZ domain"/>
    <property type="match status" value="1"/>
</dbReference>
<evidence type="ECO:0000313" key="3">
    <source>
        <dbReference type="EMBL" id="KAB5568592.1"/>
    </source>
</evidence>
<evidence type="ECO:0000256" key="1">
    <source>
        <dbReference type="ARBA" id="ARBA00004906"/>
    </source>
</evidence>
<keyword evidence="4" id="KW-1185">Reference proteome</keyword>
<comment type="pathway">
    <text evidence="1">Protein modification; protein ubiquitination.</text>
</comment>
<dbReference type="PROSITE" id="PS50097">
    <property type="entry name" value="BTB"/>
    <property type="match status" value="1"/>
</dbReference>
<dbReference type="Proteomes" id="UP000326939">
    <property type="component" value="Chromosome 2"/>
</dbReference>
<dbReference type="AlphaFoldDB" id="A0A5N5NMP2"/>
<dbReference type="InterPro" id="IPR000210">
    <property type="entry name" value="BTB/POZ_dom"/>
</dbReference>
<organism evidence="3 4">
    <name type="scientific">Salix brachista</name>
    <dbReference type="NCBI Taxonomy" id="2182728"/>
    <lineage>
        <taxon>Eukaryota</taxon>
        <taxon>Viridiplantae</taxon>
        <taxon>Streptophyta</taxon>
        <taxon>Embryophyta</taxon>
        <taxon>Tracheophyta</taxon>
        <taxon>Spermatophyta</taxon>
        <taxon>Magnoliopsida</taxon>
        <taxon>eudicotyledons</taxon>
        <taxon>Gunneridae</taxon>
        <taxon>Pentapetalae</taxon>
        <taxon>rosids</taxon>
        <taxon>fabids</taxon>
        <taxon>Malpighiales</taxon>
        <taxon>Salicaceae</taxon>
        <taxon>Saliceae</taxon>
        <taxon>Salix</taxon>
    </lineage>
</organism>
<dbReference type="Gene3D" id="3.30.710.10">
    <property type="entry name" value="Potassium Channel Kv1.1, Chain A"/>
    <property type="match status" value="1"/>
</dbReference>
<dbReference type="Pfam" id="PF00651">
    <property type="entry name" value="BTB"/>
    <property type="match status" value="1"/>
</dbReference>
<reference evidence="4" key="1">
    <citation type="journal article" date="2019" name="Gigascience">
        <title>De novo genome assembly of the endangered Acer yangbiense, a plant species with extremely small populations endemic to Yunnan Province, China.</title>
        <authorList>
            <person name="Yang J."/>
            <person name="Wariss H.M."/>
            <person name="Tao L."/>
            <person name="Zhang R."/>
            <person name="Yun Q."/>
            <person name="Hollingsworth P."/>
            <person name="Dao Z."/>
            <person name="Luo G."/>
            <person name="Guo H."/>
            <person name="Ma Y."/>
            <person name="Sun W."/>
        </authorList>
    </citation>
    <scope>NUCLEOTIDE SEQUENCE [LARGE SCALE GENOMIC DNA]</scope>
    <source>
        <strain evidence="4">cv. br00</strain>
    </source>
</reference>
<dbReference type="PANTHER" id="PTHR46672">
    <property type="entry name" value="OS08G0495500 PROTEIN-RELATED"/>
    <property type="match status" value="1"/>
</dbReference>
<evidence type="ECO:0000259" key="2">
    <source>
        <dbReference type="PROSITE" id="PS50097"/>
    </source>
</evidence>
<comment type="caution">
    <text evidence="3">The sequence shown here is derived from an EMBL/GenBank/DDBJ whole genome shotgun (WGS) entry which is preliminary data.</text>
</comment>
<gene>
    <name evidence="3" type="ORF">DKX38_002385</name>
</gene>
<dbReference type="InterPro" id="IPR011333">
    <property type="entry name" value="SKP1/BTB/POZ_sf"/>
</dbReference>
<dbReference type="EMBL" id="VDCV01000002">
    <property type="protein sequence ID" value="KAB5568592.1"/>
    <property type="molecule type" value="Genomic_DNA"/>
</dbReference>
<accession>A0A5N5NMP2</accession>
<feature type="domain" description="BTB" evidence="2">
    <location>
        <begin position="218"/>
        <end position="277"/>
    </location>
</feature>
<proteinExistence type="predicted"/>
<evidence type="ECO:0000313" key="4">
    <source>
        <dbReference type="Proteomes" id="UP000326939"/>
    </source>
</evidence>
<dbReference type="SMART" id="SM00225">
    <property type="entry name" value="BTB"/>
    <property type="match status" value="1"/>
</dbReference>
<protein>
    <recommendedName>
        <fullName evidence="2">BTB domain-containing protein</fullName>
    </recommendedName>
</protein>